<keyword evidence="3" id="KW-1185">Reference proteome</keyword>
<feature type="compositionally biased region" description="Polar residues" evidence="1">
    <location>
        <begin position="106"/>
        <end position="117"/>
    </location>
</feature>
<evidence type="ECO:0000313" key="2">
    <source>
        <dbReference type="EMBL" id="MBW0518025.1"/>
    </source>
</evidence>
<dbReference type="OrthoDB" id="2506969at2759"/>
<accession>A0A9Q3E8E0</accession>
<name>A0A9Q3E8E0_9BASI</name>
<feature type="compositionally biased region" description="Low complexity" evidence="1">
    <location>
        <begin position="84"/>
        <end position="105"/>
    </location>
</feature>
<dbReference type="AlphaFoldDB" id="A0A9Q3E8E0"/>
<protein>
    <submittedName>
        <fullName evidence="2">Uncharacterized protein</fullName>
    </submittedName>
</protein>
<comment type="caution">
    <text evidence="2">The sequence shown here is derived from an EMBL/GenBank/DDBJ whole genome shotgun (WGS) entry which is preliminary data.</text>
</comment>
<organism evidence="2 3">
    <name type="scientific">Austropuccinia psidii MF-1</name>
    <dbReference type="NCBI Taxonomy" id="1389203"/>
    <lineage>
        <taxon>Eukaryota</taxon>
        <taxon>Fungi</taxon>
        <taxon>Dikarya</taxon>
        <taxon>Basidiomycota</taxon>
        <taxon>Pucciniomycotina</taxon>
        <taxon>Pucciniomycetes</taxon>
        <taxon>Pucciniales</taxon>
        <taxon>Sphaerophragmiaceae</taxon>
        <taxon>Austropuccinia</taxon>
    </lineage>
</organism>
<evidence type="ECO:0000256" key="1">
    <source>
        <dbReference type="SAM" id="MobiDB-lite"/>
    </source>
</evidence>
<feature type="region of interest" description="Disordered" evidence="1">
    <location>
        <begin position="84"/>
        <end position="117"/>
    </location>
</feature>
<dbReference type="Proteomes" id="UP000765509">
    <property type="component" value="Unassembled WGS sequence"/>
</dbReference>
<gene>
    <name evidence="2" type="ORF">O181_057740</name>
</gene>
<dbReference type="EMBL" id="AVOT02026341">
    <property type="protein sequence ID" value="MBW0518025.1"/>
    <property type="molecule type" value="Genomic_DNA"/>
</dbReference>
<proteinExistence type="predicted"/>
<evidence type="ECO:0000313" key="3">
    <source>
        <dbReference type="Proteomes" id="UP000765509"/>
    </source>
</evidence>
<sequence length="117" mass="13466">MDKKYQNQLYILVIDLRGKNHLNHHIVEEIRPLLDAIQSRVQIIFLADLECHIHPNLSQLVAQKMDDSVRVNLLNHPTYSPSHQLTFTPSLSQSQSQSNSTPTTLFKQSFDSPYTLN</sequence>
<reference evidence="2" key="1">
    <citation type="submission" date="2021-03" db="EMBL/GenBank/DDBJ databases">
        <title>Draft genome sequence of rust myrtle Austropuccinia psidii MF-1, a brazilian biotype.</title>
        <authorList>
            <person name="Quecine M.C."/>
            <person name="Pachon D.M.R."/>
            <person name="Bonatelli M.L."/>
            <person name="Correr F.H."/>
            <person name="Franceschini L.M."/>
            <person name="Leite T.F."/>
            <person name="Margarido G.R.A."/>
            <person name="Almeida C.A."/>
            <person name="Ferrarezi J.A."/>
            <person name="Labate C.A."/>
        </authorList>
    </citation>
    <scope>NUCLEOTIDE SEQUENCE</scope>
    <source>
        <strain evidence="2">MF-1</strain>
    </source>
</reference>